<comment type="caution">
    <text evidence="2">The sequence shown here is derived from an EMBL/GenBank/DDBJ whole genome shotgun (WGS) entry which is preliminary data.</text>
</comment>
<sequence>MRARSMMPPSGRSQGHGLDPHGGCTLGICLPMPGKASACAPTREERLLQGKKPSQRGMII</sequence>
<evidence type="ECO:0000313" key="3">
    <source>
        <dbReference type="Proteomes" id="UP000197138"/>
    </source>
</evidence>
<organism evidence="2 3">
    <name type="scientific">Punica granatum</name>
    <name type="common">Pomegranate</name>
    <dbReference type="NCBI Taxonomy" id="22663"/>
    <lineage>
        <taxon>Eukaryota</taxon>
        <taxon>Viridiplantae</taxon>
        <taxon>Streptophyta</taxon>
        <taxon>Embryophyta</taxon>
        <taxon>Tracheophyta</taxon>
        <taxon>Spermatophyta</taxon>
        <taxon>Magnoliopsida</taxon>
        <taxon>eudicotyledons</taxon>
        <taxon>Gunneridae</taxon>
        <taxon>Pentapetalae</taxon>
        <taxon>rosids</taxon>
        <taxon>malvids</taxon>
        <taxon>Myrtales</taxon>
        <taxon>Lythraceae</taxon>
        <taxon>Punica</taxon>
    </lineage>
</organism>
<gene>
    <name evidence="2" type="ORF">CDL15_Pgr007598</name>
</gene>
<feature type="region of interest" description="Disordered" evidence="1">
    <location>
        <begin position="1"/>
        <end position="24"/>
    </location>
</feature>
<dbReference type="EMBL" id="MTKT01002214">
    <property type="protein sequence ID" value="OWM81560.1"/>
    <property type="molecule type" value="Genomic_DNA"/>
</dbReference>
<dbReference type="Proteomes" id="UP000197138">
    <property type="component" value="Unassembled WGS sequence"/>
</dbReference>
<evidence type="ECO:0000256" key="1">
    <source>
        <dbReference type="SAM" id="MobiDB-lite"/>
    </source>
</evidence>
<name>A0A218XA24_PUNGR</name>
<evidence type="ECO:0000313" key="2">
    <source>
        <dbReference type="EMBL" id="OWM81560.1"/>
    </source>
</evidence>
<protein>
    <submittedName>
        <fullName evidence="2">Uncharacterized protein</fullName>
    </submittedName>
</protein>
<proteinExistence type="predicted"/>
<reference evidence="3" key="1">
    <citation type="journal article" date="2017" name="Plant J.">
        <title>The pomegranate (Punica granatum L.) genome and the genomics of punicalagin biosynthesis.</title>
        <authorList>
            <person name="Qin G."/>
            <person name="Xu C."/>
            <person name="Ming R."/>
            <person name="Tang H."/>
            <person name="Guyot R."/>
            <person name="Kramer E.M."/>
            <person name="Hu Y."/>
            <person name="Yi X."/>
            <person name="Qi Y."/>
            <person name="Xu X."/>
            <person name="Gao Z."/>
            <person name="Pan H."/>
            <person name="Jian J."/>
            <person name="Tian Y."/>
            <person name="Yue Z."/>
            <person name="Xu Y."/>
        </authorList>
    </citation>
    <scope>NUCLEOTIDE SEQUENCE [LARGE SCALE GENOMIC DNA]</scope>
    <source>
        <strain evidence="3">cv. Dabenzi</strain>
    </source>
</reference>
<accession>A0A218XA24</accession>
<dbReference type="AlphaFoldDB" id="A0A218XA24"/>